<dbReference type="Proteomes" id="UP001412067">
    <property type="component" value="Unassembled WGS sequence"/>
</dbReference>
<keyword evidence="3" id="KW-1185">Reference proteome</keyword>
<sequence>MRTSAKVDDDLPDAWITLGRTQLNFGEPDLAIQSFDNALEIKQQFISLILLIIHSINQSSIVLNGDHGLVQSDHDEALIDRQTASRLIKRRKQLHSSGLPISDIRYKVGDKDRPAIPLKSLAPEPDYRQQ</sequence>
<organism evidence="2 3">
    <name type="scientific">Platanthera guangdongensis</name>
    <dbReference type="NCBI Taxonomy" id="2320717"/>
    <lineage>
        <taxon>Eukaryota</taxon>
        <taxon>Viridiplantae</taxon>
        <taxon>Streptophyta</taxon>
        <taxon>Embryophyta</taxon>
        <taxon>Tracheophyta</taxon>
        <taxon>Spermatophyta</taxon>
        <taxon>Magnoliopsida</taxon>
        <taxon>Liliopsida</taxon>
        <taxon>Asparagales</taxon>
        <taxon>Orchidaceae</taxon>
        <taxon>Orchidoideae</taxon>
        <taxon>Orchideae</taxon>
        <taxon>Orchidinae</taxon>
        <taxon>Platanthera</taxon>
    </lineage>
</organism>
<dbReference type="PROSITE" id="PS50005">
    <property type="entry name" value="TPR"/>
    <property type="match status" value="1"/>
</dbReference>
<evidence type="ECO:0008006" key="4">
    <source>
        <dbReference type="Google" id="ProtNLM"/>
    </source>
</evidence>
<dbReference type="PANTHER" id="PTHR15544">
    <property type="entry name" value="OSMOSIS RESPONSIVE FACTOR"/>
    <property type="match status" value="1"/>
</dbReference>
<gene>
    <name evidence="2" type="ORF">KSP40_PGU018795</name>
</gene>
<dbReference type="InterPro" id="IPR019734">
    <property type="entry name" value="TPR_rpt"/>
</dbReference>
<comment type="caution">
    <text evidence="2">The sequence shown here is derived from an EMBL/GenBank/DDBJ whole genome shotgun (WGS) entry which is preliminary data.</text>
</comment>
<protein>
    <recommendedName>
        <fullName evidence="4">Tetratricopeptide repeat protein</fullName>
    </recommendedName>
</protein>
<proteinExistence type="predicted"/>
<name>A0ABR2LRY0_9ASPA</name>
<dbReference type="InterPro" id="IPR052658">
    <property type="entry name" value="TPR-containing"/>
</dbReference>
<keyword evidence="1" id="KW-0802">TPR repeat</keyword>
<dbReference type="EMBL" id="JBBWWR010000016">
    <property type="protein sequence ID" value="KAK8947962.1"/>
    <property type="molecule type" value="Genomic_DNA"/>
</dbReference>
<dbReference type="InterPro" id="IPR011990">
    <property type="entry name" value="TPR-like_helical_dom_sf"/>
</dbReference>
<dbReference type="PANTHER" id="PTHR15544:SF0">
    <property type="entry name" value="TETRATRICOPEPTIDE REPEAT PROTEIN 33"/>
    <property type="match status" value="1"/>
</dbReference>
<dbReference type="Gene3D" id="1.25.40.10">
    <property type="entry name" value="Tetratricopeptide repeat domain"/>
    <property type="match status" value="1"/>
</dbReference>
<evidence type="ECO:0000313" key="2">
    <source>
        <dbReference type="EMBL" id="KAK8947962.1"/>
    </source>
</evidence>
<evidence type="ECO:0000313" key="3">
    <source>
        <dbReference type="Proteomes" id="UP001412067"/>
    </source>
</evidence>
<evidence type="ECO:0000256" key="1">
    <source>
        <dbReference type="PROSITE-ProRule" id="PRU00339"/>
    </source>
</evidence>
<accession>A0ABR2LRY0</accession>
<reference evidence="2 3" key="1">
    <citation type="journal article" date="2022" name="Nat. Plants">
        <title>Genomes of leafy and leafless Platanthera orchids illuminate the evolution of mycoheterotrophy.</title>
        <authorList>
            <person name="Li M.H."/>
            <person name="Liu K.W."/>
            <person name="Li Z."/>
            <person name="Lu H.C."/>
            <person name="Ye Q.L."/>
            <person name="Zhang D."/>
            <person name="Wang J.Y."/>
            <person name="Li Y.F."/>
            <person name="Zhong Z.M."/>
            <person name="Liu X."/>
            <person name="Yu X."/>
            <person name="Liu D.K."/>
            <person name="Tu X.D."/>
            <person name="Liu B."/>
            <person name="Hao Y."/>
            <person name="Liao X.Y."/>
            <person name="Jiang Y.T."/>
            <person name="Sun W.H."/>
            <person name="Chen J."/>
            <person name="Chen Y.Q."/>
            <person name="Ai Y."/>
            <person name="Zhai J.W."/>
            <person name="Wu S.S."/>
            <person name="Zhou Z."/>
            <person name="Hsiao Y.Y."/>
            <person name="Wu W.L."/>
            <person name="Chen Y.Y."/>
            <person name="Lin Y.F."/>
            <person name="Hsu J.L."/>
            <person name="Li C.Y."/>
            <person name="Wang Z.W."/>
            <person name="Zhao X."/>
            <person name="Zhong W.Y."/>
            <person name="Ma X.K."/>
            <person name="Ma L."/>
            <person name="Huang J."/>
            <person name="Chen G.Z."/>
            <person name="Huang M.Z."/>
            <person name="Huang L."/>
            <person name="Peng D.H."/>
            <person name="Luo Y.B."/>
            <person name="Zou S.Q."/>
            <person name="Chen S.P."/>
            <person name="Lan S."/>
            <person name="Tsai W.C."/>
            <person name="Van de Peer Y."/>
            <person name="Liu Z.J."/>
        </authorList>
    </citation>
    <scope>NUCLEOTIDE SEQUENCE [LARGE SCALE GENOMIC DNA]</scope>
    <source>
        <strain evidence="2">Lor288</strain>
    </source>
</reference>
<feature type="repeat" description="TPR" evidence="1">
    <location>
        <begin position="12"/>
        <end position="45"/>
    </location>
</feature>
<dbReference type="SUPFAM" id="SSF48452">
    <property type="entry name" value="TPR-like"/>
    <property type="match status" value="1"/>
</dbReference>